<dbReference type="AlphaFoldDB" id="A0A8J9VNJ5"/>
<evidence type="ECO:0000313" key="3">
    <source>
        <dbReference type="Proteomes" id="UP000838878"/>
    </source>
</evidence>
<name>A0A8J9VNJ5_9NEOP</name>
<keyword evidence="3" id="KW-1185">Reference proteome</keyword>
<dbReference type="Proteomes" id="UP000838878">
    <property type="component" value="Chromosome 4"/>
</dbReference>
<feature type="region of interest" description="Disordered" evidence="1">
    <location>
        <begin position="73"/>
        <end position="97"/>
    </location>
</feature>
<accession>A0A8J9VNJ5</accession>
<sequence>MTRARAPRRPRRPASGEAFYKNTRTSQDDTMTSRIQRLNYERARRQRRALGGESLQYCDMHYCRDITTEVSTRRAAGGGPAPAPGGPGGLGAGGGAGGRAGSLAYESYASSVL</sequence>
<feature type="compositionally biased region" description="Gly residues" evidence="1">
    <location>
        <begin position="76"/>
        <end position="97"/>
    </location>
</feature>
<evidence type="ECO:0000313" key="2">
    <source>
        <dbReference type="EMBL" id="CAH0723490.1"/>
    </source>
</evidence>
<feature type="region of interest" description="Disordered" evidence="1">
    <location>
        <begin position="1"/>
        <end position="40"/>
    </location>
</feature>
<organism evidence="2 3">
    <name type="scientific">Brenthis ino</name>
    <name type="common">lesser marbled fritillary</name>
    <dbReference type="NCBI Taxonomy" id="405034"/>
    <lineage>
        <taxon>Eukaryota</taxon>
        <taxon>Metazoa</taxon>
        <taxon>Ecdysozoa</taxon>
        <taxon>Arthropoda</taxon>
        <taxon>Hexapoda</taxon>
        <taxon>Insecta</taxon>
        <taxon>Pterygota</taxon>
        <taxon>Neoptera</taxon>
        <taxon>Endopterygota</taxon>
        <taxon>Lepidoptera</taxon>
        <taxon>Glossata</taxon>
        <taxon>Ditrysia</taxon>
        <taxon>Papilionoidea</taxon>
        <taxon>Nymphalidae</taxon>
        <taxon>Heliconiinae</taxon>
        <taxon>Argynnini</taxon>
        <taxon>Brenthis</taxon>
    </lineage>
</organism>
<reference evidence="2" key="1">
    <citation type="submission" date="2021-12" db="EMBL/GenBank/DDBJ databases">
        <authorList>
            <person name="Martin H S."/>
        </authorList>
    </citation>
    <scope>NUCLEOTIDE SEQUENCE</scope>
</reference>
<protein>
    <submittedName>
        <fullName evidence="2">Uncharacterized protein</fullName>
    </submittedName>
</protein>
<dbReference type="EMBL" id="OV170224">
    <property type="protein sequence ID" value="CAH0723490.1"/>
    <property type="molecule type" value="Genomic_DNA"/>
</dbReference>
<feature type="compositionally biased region" description="Polar residues" evidence="1">
    <location>
        <begin position="22"/>
        <end position="36"/>
    </location>
</feature>
<feature type="compositionally biased region" description="Basic residues" evidence="1">
    <location>
        <begin position="1"/>
        <end position="12"/>
    </location>
</feature>
<evidence type="ECO:0000256" key="1">
    <source>
        <dbReference type="SAM" id="MobiDB-lite"/>
    </source>
</evidence>
<feature type="non-terminal residue" evidence="2">
    <location>
        <position position="113"/>
    </location>
</feature>
<proteinExistence type="predicted"/>
<gene>
    <name evidence="2" type="ORF">BINO364_LOCUS9317</name>
</gene>